<dbReference type="PANTHER" id="PTHR24379">
    <property type="entry name" value="KRAB AND ZINC FINGER DOMAIN-CONTAINING"/>
    <property type="match status" value="1"/>
</dbReference>
<dbReference type="GO" id="GO:0000977">
    <property type="term" value="F:RNA polymerase II transcription regulatory region sequence-specific DNA binding"/>
    <property type="evidence" value="ECO:0007669"/>
    <property type="project" value="TreeGrafter"/>
</dbReference>
<feature type="domain" description="C2H2-type" evidence="8">
    <location>
        <begin position="488"/>
        <end position="513"/>
    </location>
</feature>
<name>A0A8W7P552_ANOCL</name>
<evidence type="ECO:0000256" key="4">
    <source>
        <dbReference type="ARBA" id="ARBA00022833"/>
    </source>
</evidence>
<dbReference type="VEuPathDB" id="VectorBase:ACON2_038467"/>
<dbReference type="PANTHER" id="PTHR24379:SF127">
    <property type="entry name" value="BLOODY FINGERS-RELATED"/>
    <property type="match status" value="1"/>
</dbReference>
<dbReference type="PROSITE" id="PS50157">
    <property type="entry name" value="ZINC_FINGER_C2H2_2"/>
    <property type="match status" value="5"/>
</dbReference>
<dbReference type="Pfam" id="PF00096">
    <property type="entry name" value="zf-C2H2"/>
    <property type="match status" value="2"/>
</dbReference>
<evidence type="ECO:0000256" key="6">
    <source>
        <dbReference type="PROSITE-ProRule" id="PRU01263"/>
    </source>
</evidence>
<dbReference type="AlphaFoldDB" id="A0A8W7P552"/>
<keyword evidence="3 5" id="KW-0863">Zinc-finger</keyword>
<feature type="compositionally biased region" description="Acidic residues" evidence="7">
    <location>
        <begin position="141"/>
        <end position="165"/>
    </location>
</feature>
<feature type="region of interest" description="Disordered" evidence="7">
    <location>
        <begin position="138"/>
        <end position="238"/>
    </location>
</feature>
<organism evidence="10">
    <name type="scientific">Anopheles coluzzii</name>
    <name type="common">African malaria mosquito</name>
    <dbReference type="NCBI Taxonomy" id="1518534"/>
    <lineage>
        <taxon>Eukaryota</taxon>
        <taxon>Metazoa</taxon>
        <taxon>Ecdysozoa</taxon>
        <taxon>Arthropoda</taxon>
        <taxon>Hexapoda</taxon>
        <taxon>Insecta</taxon>
        <taxon>Pterygota</taxon>
        <taxon>Neoptera</taxon>
        <taxon>Endopterygota</taxon>
        <taxon>Diptera</taxon>
        <taxon>Nematocera</taxon>
        <taxon>Culicoidea</taxon>
        <taxon>Culicidae</taxon>
        <taxon>Anophelinae</taxon>
        <taxon>Anopheles</taxon>
    </lineage>
</organism>
<keyword evidence="2" id="KW-0677">Repeat</keyword>
<accession>A0A8W7P552</accession>
<feature type="domain" description="C2H2-type" evidence="8">
    <location>
        <begin position="343"/>
        <end position="370"/>
    </location>
</feature>
<dbReference type="GO" id="GO:0000981">
    <property type="term" value="F:DNA-binding transcription factor activity, RNA polymerase II-specific"/>
    <property type="evidence" value="ECO:0007669"/>
    <property type="project" value="TreeGrafter"/>
</dbReference>
<evidence type="ECO:0000256" key="2">
    <source>
        <dbReference type="ARBA" id="ARBA00022737"/>
    </source>
</evidence>
<dbReference type="PROSITE" id="PS00028">
    <property type="entry name" value="ZINC_FINGER_C2H2_1"/>
    <property type="match status" value="4"/>
</dbReference>
<dbReference type="Pfam" id="PF07776">
    <property type="entry name" value="zf-AD"/>
    <property type="match status" value="1"/>
</dbReference>
<feature type="binding site" evidence="6">
    <location>
        <position position="37"/>
    </location>
    <ligand>
        <name>Zn(2+)</name>
        <dbReference type="ChEBI" id="CHEBI:29105"/>
    </ligand>
</feature>
<feature type="domain" description="C2H2-type" evidence="8">
    <location>
        <begin position="429"/>
        <end position="457"/>
    </location>
</feature>
<evidence type="ECO:0000256" key="1">
    <source>
        <dbReference type="ARBA" id="ARBA00022723"/>
    </source>
</evidence>
<evidence type="ECO:0000256" key="3">
    <source>
        <dbReference type="ARBA" id="ARBA00022771"/>
    </source>
</evidence>
<dbReference type="FunFam" id="3.30.160.60:FF:000446">
    <property type="entry name" value="Zinc finger protein"/>
    <property type="match status" value="1"/>
</dbReference>
<feature type="domain" description="C2H2-type" evidence="8">
    <location>
        <begin position="397"/>
        <end position="419"/>
    </location>
</feature>
<feature type="compositionally biased region" description="Basic and acidic residues" evidence="7">
    <location>
        <begin position="216"/>
        <end position="225"/>
    </location>
</feature>
<feature type="domain" description="ZAD" evidence="9">
    <location>
        <begin position="32"/>
        <end position="107"/>
    </location>
</feature>
<dbReference type="Proteomes" id="UP000075882">
    <property type="component" value="Unassembled WGS sequence"/>
</dbReference>
<dbReference type="SUPFAM" id="SSF57667">
    <property type="entry name" value="beta-beta-alpha zinc fingers"/>
    <property type="match status" value="4"/>
</dbReference>
<feature type="compositionally biased region" description="Basic and acidic residues" evidence="7">
    <location>
        <begin position="175"/>
        <end position="184"/>
    </location>
</feature>
<feature type="binding site" evidence="6">
    <location>
        <position position="83"/>
    </location>
    <ligand>
        <name>Zn(2+)</name>
        <dbReference type="ChEBI" id="CHEBI:29105"/>
    </ligand>
</feature>
<protein>
    <recommendedName>
        <fullName evidence="11">Transcription factor grauzone</fullName>
    </recommendedName>
</protein>
<keyword evidence="4 6" id="KW-0862">Zinc</keyword>
<dbReference type="Gene3D" id="3.30.160.60">
    <property type="entry name" value="Classic Zinc Finger"/>
    <property type="match status" value="5"/>
</dbReference>
<dbReference type="GO" id="GO:0008270">
    <property type="term" value="F:zinc ion binding"/>
    <property type="evidence" value="ECO:0007669"/>
    <property type="project" value="UniProtKB-UniRule"/>
</dbReference>
<evidence type="ECO:0000259" key="8">
    <source>
        <dbReference type="PROSITE" id="PS50157"/>
    </source>
</evidence>
<evidence type="ECO:0008006" key="11">
    <source>
        <dbReference type="Google" id="ProtNLM"/>
    </source>
</evidence>
<evidence type="ECO:0000256" key="7">
    <source>
        <dbReference type="SAM" id="MobiDB-lite"/>
    </source>
</evidence>
<dbReference type="SMART" id="SM00355">
    <property type="entry name" value="ZnF_C2H2"/>
    <property type="match status" value="9"/>
</dbReference>
<sequence length="513" mass="59143">LFRNSTGCTKIHKISAPMSGETDACAMEDSTRKCTACFSFSESEYLNIFAEENVGKDIATVIAMHLWFEVTPTDECQWICRACWTSLDSFHSFYVSIEQRHERHTNKLRVDSIVDSEQAASPSPASPTYNTEFLEIKGEPLDGDDELEDLDDEEEEEFDLTEDGDGSCGGSDKMLPSEEIKSESDSDGEGGSVSSRADEGRKRQRPSRSRNASRAPKRDAEEQLAKRKAGGRFPADPEEDKNILQFYKRIVCEVCDNKRMMVGEPLIEYATWGELLRHTKELHGHYKIFVQCPVCEMKLRTKVTLVQHMDMHQNPDKYRCEVCGEVFQNMKEHMQNKHEERQFSCDQCGSKFPFKKRLVVHMKKMHGEKDVTCEQCGKSFTKYTIEDHRRSVHMDRFVCEHCPKTFKIRFRLHKHMQEHDKSLRISTSVPCPTCGQVMGDKYILRQHIKHMHVEQQAVDCETCGKTFKNHRNLKIHLTNVCMKPVQLHPCAICGKQFRHKNKLKDHMASCTPN</sequence>
<evidence type="ECO:0000259" key="9">
    <source>
        <dbReference type="PROSITE" id="PS51915"/>
    </source>
</evidence>
<dbReference type="Gene3D" id="3.40.1800.20">
    <property type="match status" value="1"/>
</dbReference>
<dbReference type="SUPFAM" id="SSF57716">
    <property type="entry name" value="Glucocorticoid receptor-like (DNA-binding domain)"/>
    <property type="match status" value="1"/>
</dbReference>
<dbReference type="InterPro" id="IPR012934">
    <property type="entry name" value="Znf_AD"/>
</dbReference>
<dbReference type="PROSITE" id="PS51915">
    <property type="entry name" value="ZAD"/>
    <property type="match status" value="1"/>
</dbReference>
<proteinExistence type="predicted"/>
<dbReference type="SMART" id="SM00868">
    <property type="entry name" value="zf-AD"/>
    <property type="match status" value="1"/>
</dbReference>
<feature type="domain" description="C2H2-type" evidence="8">
    <location>
        <begin position="458"/>
        <end position="476"/>
    </location>
</feature>
<dbReference type="InterPro" id="IPR013087">
    <property type="entry name" value="Znf_C2H2_type"/>
</dbReference>
<reference evidence="10" key="1">
    <citation type="submission" date="2022-08" db="UniProtKB">
        <authorList>
            <consortium name="EnsemblMetazoa"/>
        </authorList>
    </citation>
    <scope>IDENTIFICATION</scope>
</reference>
<keyword evidence="1 6" id="KW-0479">Metal-binding</keyword>
<feature type="binding site" evidence="6">
    <location>
        <position position="34"/>
    </location>
    <ligand>
        <name>Zn(2+)</name>
        <dbReference type="ChEBI" id="CHEBI:29105"/>
    </ligand>
</feature>
<dbReference type="EnsemblMetazoa" id="ACOM025758-RA">
    <property type="protein sequence ID" value="ACOM025758-PA.1"/>
    <property type="gene ID" value="ACOM025758"/>
</dbReference>
<feature type="binding site" evidence="6">
    <location>
        <position position="80"/>
    </location>
    <ligand>
        <name>Zn(2+)</name>
        <dbReference type="ChEBI" id="CHEBI:29105"/>
    </ligand>
</feature>
<dbReference type="InterPro" id="IPR036236">
    <property type="entry name" value="Znf_C2H2_sf"/>
</dbReference>
<evidence type="ECO:0000256" key="5">
    <source>
        <dbReference type="PROSITE-ProRule" id="PRU00042"/>
    </source>
</evidence>
<evidence type="ECO:0000313" key="10">
    <source>
        <dbReference type="EnsemblMetazoa" id="ACOM025758-PA.1"/>
    </source>
</evidence>
<dbReference type="GO" id="GO:0005634">
    <property type="term" value="C:nucleus"/>
    <property type="evidence" value="ECO:0007669"/>
    <property type="project" value="InterPro"/>
</dbReference>